<dbReference type="InterPro" id="IPR029060">
    <property type="entry name" value="PIN-like_dom_sf"/>
</dbReference>
<dbReference type="GO" id="GO:0046872">
    <property type="term" value="F:metal ion binding"/>
    <property type="evidence" value="ECO:0007669"/>
    <property type="project" value="UniProtKB-KW"/>
</dbReference>
<dbReference type="GO" id="GO:0004518">
    <property type="term" value="F:nuclease activity"/>
    <property type="evidence" value="ECO:0007669"/>
    <property type="project" value="UniProtKB-KW"/>
</dbReference>
<evidence type="ECO:0000256" key="4">
    <source>
        <dbReference type="ARBA" id="ARBA00022842"/>
    </source>
</evidence>
<evidence type="ECO:0000259" key="5">
    <source>
        <dbReference type="Pfam" id="PF01850"/>
    </source>
</evidence>
<dbReference type="Pfam" id="PF01850">
    <property type="entry name" value="PIN"/>
    <property type="match status" value="1"/>
</dbReference>
<feature type="domain" description="PIN" evidence="5">
    <location>
        <begin position="21"/>
        <end position="129"/>
    </location>
</feature>
<evidence type="ECO:0000313" key="6">
    <source>
        <dbReference type="EMBL" id="TWD13245.1"/>
    </source>
</evidence>
<dbReference type="InterPro" id="IPR002716">
    <property type="entry name" value="PIN_dom"/>
</dbReference>
<accession>A0A560W6X0</accession>
<keyword evidence="3" id="KW-0378">Hydrolase</keyword>
<keyword evidence="1" id="KW-0540">Nuclease</keyword>
<keyword evidence="2" id="KW-0479">Metal-binding</keyword>
<dbReference type="Gene3D" id="3.40.50.1010">
    <property type="entry name" value="5'-nuclease"/>
    <property type="match status" value="1"/>
</dbReference>
<dbReference type="EMBL" id="VIUW01000005">
    <property type="protein sequence ID" value="TWD13245.1"/>
    <property type="molecule type" value="Genomic_DNA"/>
</dbReference>
<dbReference type="Proteomes" id="UP000315628">
    <property type="component" value="Unassembled WGS sequence"/>
</dbReference>
<keyword evidence="4" id="KW-0460">Magnesium</keyword>
<dbReference type="GO" id="GO:0016787">
    <property type="term" value="F:hydrolase activity"/>
    <property type="evidence" value="ECO:0007669"/>
    <property type="project" value="UniProtKB-KW"/>
</dbReference>
<keyword evidence="7" id="KW-1185">Reference proteome</keyword>
<name>A0A560W6X0_9MICO</name>
<evidence type="ECO:0000256" key="3">
    <source>
        <dbReference type="ARBA" id="ARBA00022801"/>
    </source>
</evidence>
<evidence type="ECO:0000313" key="7">
    <source>
        <dbReference type="Proteomes" id="UP000315628"/>
    </source>
</evidence>
<sequence length="144" mass="15591">MGSTRRSRSSSTVTVREMPLILDTNALLWLLAGDSRLGPEARERVVRGPTYISAVSVIEVEIKTMLGRLSIPEPLAVAAERAGLAELPLTVAHAEALSRFVELARHDPFDRMLLAQARVEGAQLLTSDAVLLGLGHAWVIDARS</sequence>
<proteinExistence type="predicted"/>
<dbReference type="PANTHER" id="PTHR36173">
    <property type="entry name" value="RIBONUCLEASE VAPC16-RELATED"/>
    <property type="match status" value="1"/>
</dbReference>
<dbReference type="PANTHER" id="PTHR36173:SF2">
    <property type="entry name" value="RIBONUCLEASE VAPC16"/>
    <property type="match status" value="1"/>
</dbReference>
<dbReference type="InterPro" id="IPR052919">
    <property type="entry name" value="TA_system_RNase"/>
</dbReference>
<gene>
    <name evidence="6" type="ORF">FB557_2633</name>
</gene>
<dbReference type="SUPFAM" id="SSF88723">
    <property type="entry name" value="PIN domain-like"/>
    <property type="match status" value="1"/>
</dbReference>
<reference evidence="6 7" key="1">
    <citation type="submission" date="2019-06" db="EMBL/GenBank/DDBJ databases">
        <title>Sequencing the genomes of 1000 actinobacteria strains.</title>
        <authorList>
            <person name="Klenk H.-P."/>
        </authorList>
    </citation>
    <scope>NUCLEOTIDE SEQUENCE [LARGE SCALE GENOMIC DNA]</scope>
    <source>
        <strain evidence="6 7">DSM 18935</strain>
    </source>
</reference>
<evidence type="ECO:0000256" key="2">
    <source>
        <dbReference type="ARBA" id="ARBA00022723"/>
    </source>
</evidence>
<organism evidence="6 7">
    <name type="scientific">Marihabitans asiaticum</name>
    <dbReference type="NCBI Taxonomy" id="415218"/>
    <lineage>
        <taxon>Bacteria</taxon>
        <taxon>Bacillati</taxon>
        <taxon>Actinomycetota</taxon>
        <taxon>Actinomycetes</taxon>
        <taxon>Micrococcales</taxon>
        <taxon>Intrasporangiaceae</taxon>
        <taxon>Marihabitans</taxon>
    </lineage>
</organism>
<evidence type="ECO:0000256" key="1">
    <source>
        <dbReference type="ARBA" id="ARBA00022722"/>
    </source>
</evidence>
<dbReference type="CDD" id="cd09872">
    <property type="entry name" value="PIN_Sll0205-like"/>
    <property type="match status" value="1"/>
</dbReference>
<dbReference type="InterPro" id="IPR041705">
    <property type="entry name" value="PIN_Sll0205"/>
</dbReference>
<comment type="caution">
    <text evidence="6">The sequence shown here is derived from an EMBL/GenBank/DDBJ whole genome shotgun (WGS) entry which is preliminary data.</text>
</comment>
<dbReference type="AlphaFoldDB" id="A0A560W6X0"/>
<protein>
    <submittedName>
        <fullName evidence="6">PIN domain nuclease of toxin-antitoxin system</fullName>
    </submittedName>
</protein>